<reference evidence="3" key="1">
    <citation type="submission" date="2016-11" db="UniProtKB">
        <authorList>
            <consortium name="WormBaseParasite"/>
        </authorList>
    </citation>
    <scope>IDENTIFICATION</scope>
</reference>
<dbReference type="PROSITE" id="PS50181">
    <property type="entry name" value="FBOX"/>
    <property type="match status" value="1"/>
</dbReference>
<proteinExistence type="predicted"/>
<evidence type="ECO:0000313" key="2">
    <source>
        <dbReference type="Proteomes" id="UP000095282"/>
    </source>
</evidence>
<dbReference type="InterPro" id="IPR001810">
    <property type="entry name" value="F-box_dom"/>
</dbReference>
<accession>A0A1I7TQ31</accession>
<dbReference type="InterPro" id="IPR012885">
    <property type="entry name" value="F-box_Sdz-33"/>
</dbReference>
<name>A0A1I7TQ31_9PELO</name>
<dbReference type="PANTHER" id="PTHR21503">
    <property type="entry name" value="F-BOX-CONTAINING HYPOTHETICAL PROTEIN C.ELEGANS"/>
    <property type="match status" value="1"/>
</dbReference>
<dbReference type="Pfam" id="PF07735">
    <property type="entry name" value="FBA_2"/>
    <property type="match status" value="1"/>
</dbReference>
<dbReference type="WBParaSite" id="Csp11.Scaffold629.g10648.t1">
    <property type="protein sequence ID" value="Csp11.Scaffold629.g10648.t1"/>
    <property type="gene ID" value="Csp11.Scaffold629.g10648"/>
</dbReference>
<dbReference type="Proteomes" id="UP000095282">
    <property type="component" value="Unplaced"/>
</dbReference>
<protein>
    <submittedName>
        <fullName evidence="3">F-box domain-containing protein</fullName>
    </submittedName>
</protein>
<organism evidence="2 3">
    <name type="scientific">Caenorhabditis tropicalis</name>
    <dbReference type="NCBI Taxonomy" id="1561998"/>
    <lineage>
        <taxon>Eukaryota</taxon>
        <taxon>Metazoa</taxon>
        <taxon>Ecdysozoa</taxon>
        <taxon>Nematoda</taxon>
        <taxon>Chromadorea</taxon>
        <taxon>Rhabditida</taxon>
        <taxon>Rhabditina</taxon>
        <taxon>Rhabditomorpha</taxon>
        <taxon>Rhabditoidea</taxon>
        <taxon>Rhabditidae</taxon>
        <taxon>Peloderinae</taxon>
        <taxon>Caenorhabditis</taxon>
    </lineage>
</organism>
<sequence length="340" mass="38813">MTTPEFRCLQLPDVAFCEILKNFDLPELLILSLCSRNANQAVKLNYNKSLEWTLWFRGHRSEPCIGFQCQAPMRPTIVVKEATEFVQIEKYTAEEQEWANRRNGLFASLIGSVVRFAPNSSMEEMKNATKLDELEKVKIGGQNMPIVKGDGPFQVYCTDPKVGFNTILDYVKDLFGDLPILVSAKPRLFWFLESIEKRVKKAFISSECTADLEEVPLTEDEARYVLAKCDAQEISLSAVFPKSFNYTGSFLNYHTISIHYGSWVTLENLISLGESCVDSYITNSKLNDGDINKFIKHWFNGNMNGFRRLIITHEPVNEDAILADLKDKMIPVDGIMVYKW</sequence>
<evidence type="ECO:0000259" key="1">
    <source>
        <dbReference type="PROSITE" id="PS50181"/>
    </source>
</evidence>
<dbReference type="Pfam" id="PF00646">
    <property type="entry name" value="F-box"/>
    <property type="match status" value="1"/>
</dbReference>
<feature type="domain" description="F-box" evidence="1">
    <location>
        <begin position="5"/>
        <end position="49"/>
    </location>
</feature>
<keyword evidence="2" id="KW-1185">Reference proteome</keyword>
<dbReference type="AlphaFoldDB" id="A0A1I7TQ31"/>
<evidence type="ECO:0000313" key="3">
    <source>
        <dbReference type="WBParaSite" id="Csp11.Scaffold629.g10648.t1"/>
    </source>
</evidence>
<dbReference type="PANTHER" id="PTHR21503:SF36">
    <property type="entry name" value="F-BOX ASSOCIATED DOMAIN-CONTAINING PROTEIN"/>
    <property type="match status" value="1"/>
</dbReference>